<keyword evidence="4" id="KW-0418">Kinase</keyword>
<comment type="subcellular location">
    <subcellularLocation>
        <location evidence="1">Mitochondrion</location>
    </subcellularLocation>
</comment>
<protein>
    <submittedName>
        <fullName evidence="4">FAST kinase domain-containing protein 5</fullName>
    </submittedName>
</protein>
<evidence type="ECO:0000313" key="4">
    <source>
        <dbReference type="EMBL" id="MBZ3891405.1"/>
    </source>
</evidence>
<dbReference type="GO" id="GO:0035770">
    <property type="term" value="C:ribonucleoprotein granule"/>
    <property type="evidence" value="ECO:0007669"/>
    <property type="project" value="TreeGrafter"/>
</dbReference>
<dbReference type="InterPro" id="IPR010622">
    <property type="entry name" value="FAST_Leu-rich"/>
</dbReference>
<dbReference type="Proteomes" id="UP001166674">
    <property type="component" value="Unassembled WGS sequence"/>
</dbReference>
<evidence type="ECO:0000256" key="1">
    <source>
        <dbReference type="ARBA" id="ARBA00004173"/>
    </source>
</evidence>
<evidence type="ECO:0000313" key="5">
    <source>
        <dbReference type="Proteomes" id="UP001166674"/>
    </source>
</evidence>
<gene>
    <name evidence="4" type="ORF">SUZIE_212795</name>
</gene>
<dbReference type="GO" id="GO:0005759">
    <property type="term" value="C:mitochondrial matrix"/>
    <property type="evidence" value="ECO:0007669"/>
    <property type="project" value="TreeGrafter"/>
</dbReference>
<dbReference type="PANTHER" id="PTHR21228:SF70">
    <property type="entry name" value="FAST KINASE DOMAIN-CONTAINING PROTEIN 5, MITOCHONDRIAL"/>
    <property type="match status" value="1"/>
</dbReference>
<dbReference type="InterPro" id="IPR050870">
    <property type="entry name" value="FAST_kinase"/>
</dbReference>
<evidence type="ECO:0000259" key="3">
    <source>
        <dbReference type="PROSITE" id="PS51286"/>
    </source>
</evidence>
<dbReference type="PROSITE" id="PS51286">
    <property type="entry name" value="RAP"/>
    <property type="match status" value="1"/>
</dbReference>
<organism evidence="4 5">
    <name type="scientific">Sciurus carolinensis</name>
    <name type="common">Eastern gray squirrel</name>
    <dbReference type="NCBI Taxonomy" id="30640"/>
    <lineage>
        <taxon>Eukaryota</taxon>
        <taxon>Metazoa</taxon>
        <taxon>Chordata</taxon>
        <taxon>Craniata</taxon>
        <taxon>Vertebrata</taxon>
        <taxon>Euteleostomi</taxon>
        <taxon>Mammalia</taxon>
        <taxon>Eutheria</taxon>
        <taxon>Euarchontoglires</taxon>
        <taxon>Glires</taxon>
        <taxon>Rodentia</taxon>
        <taxon>Sciuromorpha</taxon>
        <taxon>Sciuridae</taxon>
        <taxon>Sciurinae</taxon>
        <taxon>Sciurini</taxon>
        <taxon>Sciurus</taxon>
    </lineage>
</organism>
<feature type="domain" description="RAP" evidence="3">
    <location>
        <begin position="825"/>
        <end position="885"/>
    </location>
</feature>
<keyword evidence="2" id="KW-0496">Mitochondrion</keyword>
<dbReference type="Pfam" id="PF08368">
    <property type="entry name" value="FAST_2"/>
    <property type="match status" value="1"/>
</dbReference>
<evidence type="ECO:0000256" key="2">
    <source>
        <dbReference type="ARBA" id="ARBA00023128"/>
    </source>
</evidence>
<dbReference type="GO" id="GO:0000963">
    <property type="term" value="P:mitochondrial RNA processing"/>
    <property type="evidence" value="ECO:0007669"/>
    <property type="project" value="TreeGrafter"/>
</dbReference>
<accession>A0AA41TBY0</accession>
<dbReference type="SMART" id="SM00952">
    <property type="entry name" value="RAP"/>
    <property type="match status" value="1"/>
</dbReference>
<dbReference type="GO" id="GO:0044528">
    <property type="term" value="P:regulation of mitochondrial mRNA stability"/>
    <property type="evidence" value="ECO:0007669"/>
    <property type="project" value="InterPro"/>
</dbReference>
<dbReference type="PANTHER" id="PTHR21228">
    <property type="entry name" value="FAST LEU-RICH DOMAIN-CONTAINING"/>
    <property type="match status" value="1"/>
</dbReference>
<dbReference type="GO" id="GO:0003723">
    <property type="term" value="F:RNA binding"/>
    <property type="evidence" value="ECO:0007669"/>
    <property type="project" value="TreeGrafter"/>
</dbReference>
<dbReference type="InterPro" id="IPR013579">
    <property type="entry name" value="FAST_2"/>
</dbReference>
<keyword evidence="5" id="KW-1185">Reference proteome</keyword>
<reference evidence="4" key="1">
    <citation type="submission" date="2020-03" db="EMBL/GenBank/DDBJ databases">
        <title>Studies in the Genomics of Life Span.</title>
        <authorList>
            <person name="Glass D."/>
        </authorList>
    </citation>
    <scope>NUCLEOTIDE SEQUENCE</scope>
    <source>
        <strain evidence="4">SUZIE</strain>
        <tissue evidence="4">Muscle</tissue>
    </source>
</reference>
<dbReference type="Pfam" id="PF06743">
    <property type="entry name" value="FAST_1"/>
    <property type="match status" value="1"/>
</dbReference>
<dbReference type="EMBL" id="JAATJV010448618">
    <property type="protein sequence ID" value="MBZ3891405.1"/>
    <property type="molecule type" value="Genomic_DNA"/>
</dbReference>
<dbReference type="InterPro" id="IPR013584">
    <property type="entry name" value="RAP"/>
</dbReference>
<sequence>MVPWKEHLSQVSFTALKMIGSVGQALTRYKEPDQRSQVPSRMTVWGQALLTSRGFVEFLAYVPKPTQYLAPIRAESFVIHGSCDMPKISRHFLWNISPSGSNQAPYNKKLPGQTCEDCALTAKKISTDIRMAATLKLLKSLKYQAFCNPFAYSATQSVAYWNMGSSIWHRGQAPSDYSSSCHPARKVKNIGSATSFQRVFTISSAPLGLEFSKASTSKSSKLQLDSPRTVRIDEEDVEVFDSFEGTRVFLQLRPEYQLHSYYRSETCQPLSVSEGELILHKVIVYQSNLQPKIIADYFCKLSSLPAEQHPVLLSSTSFALLCQLSVKNIQVFDIPDIISILKAFVSLGIPHSHSLLDVYETRFCHQVWEMSLDQLLLVADLWRCLGRRVPRFLKIFFSYLNLHWKDLSLSQLIHLIYIIGESRQVPQDLMQKLESLILKYIDSINLEEVGTICLGFFKSSSSLSEFVMRKLGDLACADMQHLSSHALVHILKMFRFTHVDHVNFMKHFGEIAPQRIPSLGVQGVMHLTLACSALHILDERVMNAVAASLPPRVVHCRSKDVAKILWSFGTLNYKPPNTEEFYSSLINEIHRKMPEFNQYPEHLLTCLLGLAFSEYFPIELIDFALSPGFVKLAQERSKFELTKELYTLDGTVGVECPDYTGSRLSSYLQQEASAKLWNLARKDMNSKPEFLEALFLLENMLGGPQYIKHHMILPHTRSSDLEVQLDVNMKPLPFNREAIPTEDVAKLKLKHIGVSLTDDLMNQLLKGKARGHFQRKIESETLQQPMKSEKESLGDSLCNVTGRLETVEMAGLCPSANVQAPPVKLALQLTNKNQYCYGSRNLLGLHNMKRRQLVQLGYHVVELSYWEWLPLLKRTRLEKLAFLHEKVFSSVL</sequence>
<proteinExistence type="predicted"/>
<dbReference type="AlphaFoldDB" id="A0AA41TBY0"/>
<comment type="caution">
    <text evidence="4">The sequence shown here is derived from an EMBL/GenBank/DDBJ whole genome shotgun (WGS) entry which is preliminary data.</text>
</comment>
<dbReference type="GO" id="GO:0016301">
    <property type="term" value="F:kinase activity"/>
    <property type="evidence" value="ECO:0007669"/>
    <property type="project" value="UniProtKB-KW"/>
</dbReference>
<dbReference type="Pfam" id="PF08373">
    <property type="entry name" value="RAP"/>
    <property type="match status" value="1"/>
</dbReference>
<name>A0AA41TBY0_SCICA</name>
<keyword evidence="4" id="KW-0808">Transferase</keyword>